<name>A0A7Z7CYT7_9MICO</name>
<proteinExistence type="predicted"/>
<dbReference type="NCBIfam" id="TIGR02532">
    <property type="entry name" value="IV_pilin_GFxxxE"/>
    <property type="match status" value="1"/>
</dbReference>
<evidence type="ECO:0000313" key="3">
    <source>
        <dbReference type="Proteomes" id="UP000198702"/>
    </source>
</evidence>
<dbReference type="Pfam" id="PF07963">
    <property type="entry name" value="N_methyl"/>
    <property type="match status" value="1"/>
</dbReference>
<reference evidence="2 3" key="1">
    <citation type="submission" date="2016-10" db="EMBL/GenBank/DDBJ databases">
        <authorList>
            <person name="Varghese N."/>
            <person name="Submissions S."/>
        </authorList>
    </citation>
    <scope>NUCLEOTIDE SEQUENCE [LARGE SCALE GENOMIC DNA]</scope>
    <source>
        <strain evidence="2 3">UNC380MFSha3.1</strain>
    </source>
</reference>
<evidence type="ECO:0000313" key="2">
    <source>
        <dbReference type="EMBL" id="SFI37117.1"/>
    </source>
</evidence>
<protein>
    <submittedName>
        <fullName evidence="2">Prepilin-type N-terminal cleavage/methylation domain-containing protein</fullName>
    </submittedName>
</protein>
<dbReference type="InterPro" id="IPR012902">
    <property type="entry name" value="N_methyl_site"/>
</dbReference>
<accession>A0A7Z7CYT7</accession>
<dbReference type="EMBL" id="FOQZ01000001">
    <property type="protein sequence ID" value="SFI37117.1"/>
    <property type="molecule type" value="Genomic_DNA"/>
</dbReference>
<feature type="transmembrane region" description="Helical" evidence="1">
    <location>
        <begin position="12"/>
        <end position="33"/>
    </location>
</feature>
<dbReference type="RefSeq" id="WP_028495928.1">
    <property type="nucleotide sequence ID" value="NZ_FOQZ01000001.1"/>
</dbReference>
<gene>
    <name evidence="2" type="ORF">SAMN04487751_1448</name>
</gene>
<dbReference type="Proteomes" id="UP000198702">
    <property type="component" value="Unassembled WGS sequence"/>
</dbReference>
<dbReference type="AlphaFoldDB" id="A0A7Z7CYT7"/>
<keyword evidence="1" id="KW-0812">Transmembrane</keyword>
<sequence length="146" mass="14755">MTTQSDDGFSLVEVIIAMFLFAVISLAVLPLLISGVSLSTENRDVVAATTLANDRIAQLREQFPTSAGSTKTCSALVAAVSGLAASDPANPGLVITASASADPGYTQVCPPAASDYPRSVLVTVTVADSSATIARVPTRLTVGAAS</sequence>
<keyword evidence="1" id="KW-1133">Transmembrane helix</keyword>
<keyword evidence="1" id="KW-0472">Membrane</keyword>
<comment type="caution">
    <text evidence="2">The sequence shown here is derived from an EMBL/GenBank/DDBJ whole genome shotgun (WGS) entry which is preliminary data.</text>
</comment>
<evidence type="ECO:0000256" key="1">
    <source>
        <dbReference type="SAM" id="Phobius"/>
    </source>
</evidence>
<organism evidence="2 3">
    <name type="scientific">Microbacterium saccharophilum</name>
    <dbReference type="NCBI Taxonomy" id="1213358"/>
    <lineage>
        <taxon>Bacteria</taxon>
        <taxon>Bacillati</taxon>
        <taxon>Actinomycetota</taxon>
        <taxon>Actinomycetes</taxon>
        <taxon>Micrococcales</taxon>
        <taxon>Microbacteriaceae</taxon>
        <taxon>Microbacterium</taxon>
    </lineage>
</organism>